<dbReference type="GO" id="GO:0003677">
    <property type="term" value="F:DNA binding"/>
    <property type="evidence" value="ECO:0007669"/>
    <property type="project" value="UniProtKB-KW"/>
</dbReference>
<dbReference type="Gene3D" id="1.10.10.10">
    <property type="entry name" value="Winged helix-like DNA-binding domain superfamily/Winged helix DNA-binding domain"/>
    <property type="match status" value="1"/>
</dbReference>
<dbReference type="PANTHER" id="PTHR43537:SF24">
    <property type="entry name" value="GLUCONATE OPERON TRANSCRIPTIONAL REPRESSOR"/>
    <property type="match status" value="1"/>
</dbReference>
<evidence type="ECO:0000259" key="4">
    <source>
        <dbReference type="PROSITE" id="PS50949"/>
    </source>
</evidence>
<sequence length="104" mass="11514">MAIDTAPGLGFSSLMSITEKPIRSMREQICEAVRAEVFSGEMTNDQPVREQPLAERFGVSRGSVRDALLQLSQEGVLVYSPNRGVRVSSPPSDAEFRLYAKLRK</sequence>
<dbReference type="InterPro" id="IPR036390">
    <property type="entry name" value="WH_DNA-bd_sf"/>
</dbReference>
<feature type="domain" description="HTH gntR-type" evidence="4">
    <location>
        <begin position="23"/>
        <end position="90"/>
    </location>
</feature>
<proteinExistence type="predicted"/>
<evidence type="ECO:0000313" key="5">
    <source>
        <dbReference type="EMBL" id="SVD79773.1"/>
    </source>
</evidence>
<dbReference type="GO" id="GO:0003700">
    <property type="term" value="F:DNA-binding transcription factor activity"/>
    <property type="evidence" value="ECO:0007669"/>
    <property type="project" value="InterPro"/>
</dbReference>
<name>A0A382Y930_9ZZZZ</name>
<dbReference type="PRINTS" id="PR00035">
    <property type="entry name" value="HTHGNTR"/>
</dbReference>
<evidence type="ECO:0000256" key="2">
    <source>
        <dbReference type="ARBA" id="ARBA00023125"/>
    </source>
</evidence>
<evidence type="ECO:0000256" key="1">
    <source>
        <dbReference type="ARBA" id="ARBA00023015"/>
    </source>
</evidence>
<feature type="non-terminal residue" evidence="5">
    <location>
        <position position="104"/>
    </location>
</feature>
<dbReference type="EMBL" id="UINC01173914">
    <property type="protein sequence ID" value="SVD79773.1"/>
    <property type="molecule type" value="Genomic_DNA"/>
</dbReference>
<keyword evidence="2" id="KW-0238">DNA-binding</keyword>
<dbReference type="SUPFAM" id="SSF46785">
    <property type="entry name" value="Winged helix' DNA-binding domain"/>
    <property type="match status" value="1"/>
</dbReference>
<accession>A0A382Y930</accession>
<dbReference type="InterPro" id="IPR036388">
    <property type="entry name" value="WH-like_DNA-bd_sf"/>
</dbReference>
<keyword evidence="1" id="KW-0805">Transcription regulation</keyword>
<evidence type="ECO:0000256" key="3">
    <source>
        <dbReference type="ARBA" id="ARBA00023163"/>
    </source>
</evidence>
<dbReference type="InterPro" id="IPR000524">
    <property type="entry name" value="Tscrpt_reg_HTH_GntR"/>
</dbReference>
<gene>
    <name evidence="5" type="ORF">METZ01_LOCUS432627</name>
</gene>
<dbReference type="PROSITE" id="PS50949">
    <property type="entry name" value="HTH_GNTR"/>
    <property type="match status" value="1"/>
</dbReference>
<organism evidence="5">
    <name type="scientific">marine metagenome</name>
    <dbReference type="NCBI Taxonomy" id="408172"/>
    <lineage>
        <taxon>unclassified sequences</taxon>
        <taxon>metagenomes</taxon>
        <taxon>ecological metagenomes</taxon>
    </lineage>
</organism>
<dbReference type="SMART" id="SM00345">
    <property type="entry name" value="HTH_GNTR"/>
    <property type="match status" value="1"/>
</dbReference>
<keyword evidence="3" id="KW-0804">Transcription</keyword>
<reference evidence="5" key="1">
    <citation type="submission" date="2018-05" db="EMBL/GenBank/DDBJ databases">
        <authorList>
            <person name="Lanie J.A."/>
            <person name="Ng W.-L."/>
            <person name="Kazmierczak K.M."/>
            <person name="Andrzejewski T.M."/>
            <person name="Davidsen T.M."/>
            <person name="Wayne K.J."/>
            <person name="Tettelin H."/>
            <person name="Glass J.I."/>
            <person name="Rusch D."/>
            <person name="Podicherti R."/>
            <person name="Tsui H.-C.T."/>
            <person name="Winkler M.E."/>
        </authorList>
    </citation>
    <scope>NUCLEOTIDE SEQUENCE</scope>
</reference>
<dbReference type="PANTHER" id="PTHR43537">
    <property type="entry name" value="TRANSCRIPTIONAL REGULATOR, GNTR FAMILY"/>
    <property type="match status" value="1"/>
</dbReference>
<protein>
    <recommendedName>
        <fullName evidence="4">HTH gntR-type domain-containing protein</fullName>
    </recommendedName>
</protein>
<dbReference type="AlphaFoldDB" id="A0A382Y930"/>
<dbReference type="Pfam" id="PF00392">
    <property type="entry name" value="GntR"/>
    <property type="match status" value="1"/>
</dbReference>